<feature type="region of interest" description="Disordered" evidence="1">
    <location>
        <begin position="201"/>
        <end position="224"/>
    </location>
</feature>
<gene>
    <name evidence="2" type="ORF">TT172_LOCUS3239</name>
</gene>
<feature type="compositionally biased region" description="Basic and acidic residues" evidence="1">
    <location>
        <begin position="211"/>
        <end position="224"/>
    </location>
</feature>
<proteinExistence type="predicted"/>
<dbReference type="EMBL" id="OUUZ01000008">
    <property type="protein sequence ID" value="SPQ20820.1"/>
    <property type="molecule type" value="Genomic_DNA"/>
</dbReference>
<feature type="compositionally biased region" description="Low complexity" evidence="1">
    <location>
        <begin position="53"/>
        <end position="63"/>
    </location>
</feature>
<name>A0A446BE45_9PEZI</name>
<evidence type="ECO:0000313" key="3">
    <source>
        <dbReference type="Proteomes" id="UP000289323"/>
    </source>
</evidence>
<protein>
    <submittedName>
        <fullName evidence="2">53f022d6-453b-499c-bd49-4b8ef915a77a</fullName>
    </submittedName>
</protein>
<dbReference type="AlphaFoldDB" id="A0A446BE45"/>
<feature type="region of interest" description="Disordered" evidence="1">
    <location>
        <begin position="1"/>
        <end position="73"/>
    </location>
</feature>
<accession>A0A446BE45</accession>
<feature type="compositionally biased region" description="Low complexity" evidence="1">
    <location>
        <begin position="23"/>
        <end position="33"/>
    </location>
</feature>
<evidence type="ECO:0000313" key="2">
    <source>
        <dbReference type="EMBL" id="SPQ20820.1"/>
    </source>
</evidence>
<sequence>MSPHHTSHFTTPSDFTIRPPPDAAAQAAAYQALEQEEYEEAQPPGTTPPASPAPTTTTTSTTTEEALTRPLTNDELTPLAIAIKRTQAARARLATAHEGWVLAARALLLAGLLRPRPRPRARARQPSGDGAFGDAICGRYAAASFLSRVLVDMEPADWFGRGRRFDDTLRRLKTLKGLEASLVCWEEVLLRLMDFAEGLGGGAGGKEEEEGGKKQGEGVGQDREEELRRVLIRWRRGVPSRP</sequence>
<evidence type="ECO:0000256" key="1">
    <source>
        <dbReference type="SAM" id="MobiDB-lite"/>
    </source>
</evidence>
<reference evidence="2 3" key="1">
    <citation type="submission" date="2018-04" db="EMBL/GenBank/DDBJ databases">
        <authorList>
            <person name="Huttner S."/>
            <person name="Dainat J."/>
        </authorList>
    </citation>
    <scope>NUCLEOTIDE SEQUENCE [LARGE SCALE GENOMIC DNA]</scope>
</reference>
<dbReference type="Proteomes" id="UP000289323">
    <property type="component" value="Unassembled WGS sequence"/>
</dbReference>
<organism evidence="2 3">
    <name type="scientific">Thermothielavioides terrestris</name>
    <dbReference type="NCBI Taxonomy" id="2587410"/>
    <lineage>
        <taxon>Eukaryota</taxon>
        <taxon>Fungi</taxon>
        <taxon>Dikarya</taxon>
        <taxon>Ascomycota</taxon>
        <taxon>Pezizomycotina</taxon>
        <taxon>Sordariomycetes</taxon>
        <taxon>Sordariomycetidae</taxon>
        <taxon>Sordariales</taxon>
        <taxon>Chaetomiaceae</taxon>
        <taxon>Thermothielavioides</taxon>
    </lineage>
</organism>